<comment type="caution">
    <text evidence="8">The sequence shown here is derived from an EMBL/GenBank/DDBJ whole genome shotgun (WGS) entry which is preliminary data.</text>
</comment>
<dbReference type="AlphaFoldDB" id="A0A6V7XR68"/>
<dbReference type="Pfam" id="PF01740">
    <property type="entry name" value="STAS"/>
    <property type="match status" value="1"/>
</dbReference>
<feature type="transmembrane region" description="Helical" evidence="6">
    <location>
        <begin position="439"/>
        <end position="458"/>
    </location>
</feature>
<dbReference type="Gene3D" id="3.30.750.24">
    <property type="entry name" value="STAS domain"/>
    <property type="match status" value="1"/>
</dbReference>
<feature type="compositionally biased region" description="Basic and acidic residues" evidence="5">
    <location>
        <begin position="698"/>
        <end position="721"/>
    </location>
</feature>
<feature type="transmembrane region" description="Helical" evidence="6">
    <location>
        <begin position="144"/>
        <end position="163"/>
    </location>
</feature>
<feature type="transmembrane region" description="Helical" evidence="6">
    <location>
        <begin position="300"/>
        <end position="322"/>
    </location>
</feature>
<dbReference type="PROSITE" id="PS01130">
    <property type="entry name" value="SLC26A"/>
    <property type="match status" value="1"/>
</dbReference>
<comment type="subcellular location">
    <subcellularLocation>
        <location evidence="1">Membrane</location>
        <topology evidence="1">Multi-pass membrane protein</topology>
    </subcellularLocation>
</comment>
<dbReference type="SUPFAM" id="SSF52091">
    <property type="entry name" value="SpoIIaa-like"/>
    <property type="match status" value="1"/>
</dbReference>
<dbReference type="InterPro" id="IPR011547">
    <property type="entry name" value="SLC26A/SulP_dom"/>
</dbReference>
<feature type="transmembrane region" description="Helical" evidence="6">
    <location>
        <begin position="470"/>
        <end position="490"/>
    </location>
</feature>
<proteinExistence type="predicted"/>
<dbReference type="Proteomes" id="UP000580250">
    <property type="component" value="Unassembled WGS sequence"/>
</dbReference>
<evidence type="ECO:0000256" key="5">
    <source>
        <dbReference type="SAM" id="MobiDB-lite"/>
    </source>
</evidence>
<sequence>MDVDINYFDSSFSFLPEHEQLLGISSFSTPTKSSLTDYAKFDKSNENSNYCSNNASNSASLYFSTQHKQFRRSMAQDAEDGPDFLDVEQNGWDLNSPPYNNNTSRPPMNQDEFDKRFCYRTPRSSNILKERASALLRYYYRPCLSTRSLTIFFLNFFPILQWLPNYEWKNWFASDIIGGIVTGVMHVPQGIAYAQLAGVDAVVGLYTSFFPPLIYMFFGTSRHNSIGSFAVVALMSNVAMNRLFDARRELFNNFNNASDLNTSPLSPIIVSSTLACCIGLVTLAMGILRLDMISTYFSDQVVAGFTTGASVHVFAAQLKFIFGLSRLPARSGAGNLIMKFYDICKRIPQIHIPTFTVSVISIILLCIGKEFLNPLLKKNFKLNVPIPFELFLMVLGTFLSFLFHGHSKFGLEIVDHIPAGIPTPILPDLTLLPELLPDAIAIAAVVMAVHISLAKIIAKKKCYRVDPGQELFALGFSSTLSSFFPVYPVSCSLGRTLVNVEANTKTQLSTIFSCTFLAACILSSIIIVALKGIFRKIADLRRLWPLSRIDFSIWLVSFVSTVCWDVSQGLVISIGFALLTTVFRTQWPRWHFLANLSGTNDFRDAERYELIHTFPGICIFRFDSPLLFTNVDNFKETIHKAFQRWKRYQGAQLGLHVVGSTLRLRQTTSTPSLQIFTKLGSNGIVVPANLSPKSNLQRKRDDDEHNQNERQPEDENNETKTEAFSQSFENQKTLEKIGSFDSPQHLHFIVDCSGFTFVDCMGVNALKEIFTEMRQQRVRVYFAAAKAPVRDLFEKCGFYEYVPKRNFYPTIRDAVAIARMRRNASSQNLLDESVIHRVYDEIETMQITQPEQ</sequence>
<organism evidence="8 9">
    <name type="scientific">Meloidogyne enterolobii</name>
    <name type="common">Root-knot nematode worm</name>
    <name type="synonym">Meloidogyne mayaguensis</name>
    <dbReference type="NCBI Taxonomy" id="390850"/>
    <lineage>
        <taxon>Eukaryota</taxon>
        <taxon>Metazoa</taxon>
        <taxon>Ecdysozoa</taxon>
        <taxon>Nematoda</taxon>
        <taxon>Chromadorea</taxon>
        <taxon>Rhabditida</taxon>
        <taxon>Tylenchina</taxon>
        <taxon>Tylenchomorpha</taxon>
        <taxon>Tylenchoidea</taxon>
        <taxon>Meloidogynidae</taxon>
        <taxon>Meloidogyninae</taxon>
        <taxon>Meloidogyne</taxon>
    </lineage>
</organism>
<dbReference type="InterPro" id="IPR002645">
    <property type="entry name" value="STAS_dom"/>
</dbReference>
<evidence type="ECO:0000256" key="2">
    <source>
        <dbReference type="ARBA" id="ARBA00022692"/>
    </source>
</evidence>
<reference evidence="8 9" key="1">
    <citation type="submission" date="2020-08" db="EMBL/GenBank/DDBJ databases">
        <authorList>
            <person name="Koutsovoulos G."/>
            <person name="Danchin GJ E."/>
        </authorList>
    </citation>
    <scope>NUCLEOTIDE SEQUENCE [LARGE SCALE GENOMIC DNA]</scope>
</reference>
<keyword evidence="2 6" id="KW-0812">Transmembrane</keyword>
<dbReference type="InterPro" id="IPR036513">
    <property type="entry name" value="STAS_dom_sf"/>
</dbReference>
<dbReference type="InterPro" id="IPR018045">
    <property type="entry name" value="S04_transporter_CS"/>
</dbReference>
<dbReference type="PANTHER" id="PTHR11814">
    <property type="entry name" value="SULFATE TRANSPORTER"/>
    <property type="match status" value="1"/>
</dbReference>
<feature type="domain" description="STAS" evidence="7">
    <location>
        <begin position="607"/>
        <end position="818"/>
    </location>
</feature>
<dbReference type="NCBIfam" id="TIGR00815">
    <property type="entry name" value="sulP"/>
    <property type="match status" value="1"/>
</dbReference>
<evidence type="ECO:0000313" key="8">
    <source>
        <dbReference type="EMBL" id="CAD2201809.1"/>
    </source>
</evidence>
<evidence type="ECO:0000313" key="9">
    <source>
        <dbReference type="Proteomes" id="UP000580250"/>
    </source>
</evidence>
<dbReference type="CDD" id="cd07042">
    <property type="entry name" value="STAS_SulP_like_sulfate_transporter"/>
    <property type="match status" value="1"/>
</dbReference>
<protein>
    <recommendedName>
        <fullName evidence="7">STAS domain-containing protein</fullName>
    </recommendedName>
</protein>
<dbReference type="Pfam" id="PF00916">
    <property type="entry name" value="Sulfate_transp"/>
    <property type="match status" value="1"/>
</dbReference>
<gene>
    <name evidence="8" type="ORF">MENT_LOCUS55389</name>
</gene>
<evidence type="ECO:0000259" key="7">
    <source>
        <dbReference type="PROSITE" id="PS50801"/>
    </source>
</evidence>
<feature type="transmembrane region" description="Helical" evidence="6">
    <location>
        <begin position="384"/>
        <end position="403"/>
    </location>
</feature>
<feature type="transmembrane region" description="Helical" evidence="6">
    <location>
        <begin position="225"/>
        <end position="244"/>
    </location>
</feature>
<dbReference type="EMBL" id="CAJEWN010002081">
    <property type="protein sequence ID" value="CAD2201809.1"/>
    <property type="molecule type" value="Genomic_DNA"/>
</dbReference>
<feature type="transmembrane region" description="Helical" evidence="6">
    <location>
        <begin position="264"/>
        <end position="288"/>
    </location>
</feature>
<evidence type="ECO:0000256" key="4">
    <source>
        <dbReference type="ARBA" id="ARBA00023136"/>
    </source>
</evidence>
<evidence type="ECO:0000256" key="6">
    <source>
        <dbReference type="SAM" id="Phobius"/>
    </source>
</evidence>
<dbReference type="InterPro" id="IPR001902">
    <property type="entry name" value="SLC26A/SulP_fam"/>
</dbReference>
<dbReference type="PROSITE" id="PS50801">
    <property type="entry name" value="STAS"/>
    <property type="match status" value="1"/>
</dbReference>
<evidence type="ECO:0000256" key="1">
    <source>
        <dbReference type="ARBA" id="ARBA00004141"/>
    </source>
</evidence>
<dbReference type="OrthoDB" id="288203at2759"/>
<feature type="region of interest" description="Disordered" evidence="5">
    <location>
        <begin position="687"/>
        <end position="723"/>
    </location>
</feature>
<accession>A0A6V7XR68</accession>
<feature type="transmembrane region" description="Helical" evidence="6">
    <location>
        <begin position="350"/>
        <end position="372"/>
    </location>
</feature>
<keyword evidence="4 6" id="KW-0472">Membrane</keyword>
<feature type="transmembrane region" description="Helical" evidence="6">
    <location>
        <begin position="510"/>
        <end position="530"/>
    </location>
</feature>
<evidence type="ECO:0000256" key="3">
    <source>
        <dbReference type="ARBA" id="ARBA00022989"/>
    </source>
</evidence>
<feature type="transmembrane region" description="Helical" evidence="6">
    <location>
        <begin position="551"/>
        <end position="579"/>
    </location>
</feature>
<dbReference type="GO" id="GO:0016020">
    <property type="term" value="C:membrane"/>
    <property type="evidence" value="ECO:0007669"/>
    <property type="project" value="UniProtKB-SubCell"/>
</dbReference>
<feature type="transmembrane region" description="Helical" evidence="6">
    <location>
        <begin position="192"/>
        <end position="218"/>
    </location>
</feature>
<name>A0A6V7XR68_MELEN</name>
<dbReference type="GO" id="GO:0008271">
    <property type="term" value="F:secondary active sulfate transmembrane transporter activity"/>
    <property type="evidence" value="ECO:0007669"/>
    <property type="project" value="InterPro"/>
</dbReference>
<keyword evidence="3 6" id="KW-1133">Transmembrane helix</keyword>